<dbReference type="OrthoDB" id="250979at2759"/>
<keyword evidence="3" id="KW-1185">Reference proteome</keyword>
<dbReference type="EMBL" id="CYKH01001400">
    <property type="protein sequence ID" value="CUG86878.1"/>
    <property type="molecule type" value="Genomic_DNA"/>
</dbReference>
<protein>
    <submittedName>
        <fullName evidence="2">Uncharacterized protein</fullName>
    </submittedName>
</protein>
<feature type="compositionally biased region" description="Basic and acidic residues" evidence="1">
    <location>
        <begin position="1747"/>
        <end position="1762"/>
    </location>
</feature>
<evidence type="ECO:0000313" key="3">
    <source>
        <dbReference type="Proteomes" id="UP000051952"/>
    </source>
</evidence>
<feature type="compositionally biased region" description="Low complexity" evidence="1">
    <location>
        <begin position="1707"/>
        <end position="1717"/>
    </location>
</feature>
<feature type="compositionally biased region" description="Low complexity" evidence="1">
    <location>
        <begin position="1809"/>
        <end position="1827"/>
    </location>
</feature>
<feature type="compositionally biased region" description="Low complexity" evidence="1">
    <location>
        <begin position="1620"/>
        <end position="1629"/>
    </location>
</feature>
<dbReference type="OMA" id="NLYERER"/>
<reference evidence="3" key="1">
    <citation type="submission" date="2015-09" db="EMBL/GenBank/DDBJ databases">
        <authorList>
            <consortium name="Pathogen Informatics"/>
        </authorList>
    </citation>
    <scope>NUCLEOTIDE SEQUENCE [LARGE SCALE GENOMIC DNA]</scope>
    <source>
        <strain evidence="3">Lake Konstanz</strain>
    </source>
</reference>
<feature type="region of interest" description="Disordered" evidence="1">
    <location>
        <begin position="1520"/>
        <end position="1539"/>
    </location>
</feature>
<gene>
    <name evidence="2" type="ORF">BSAL_07165</name>
</gene>
<proteinExistence type="predicted"/>
<dbReference type="PANTHER" id="PTHR45979:SF30">
    <property type="entry name" value="NUCLEOTIDYLTRANSFERASE"/>
    <property type="match status" value="1"/>
</dbReference>
<sequence length="1827" mass="203356">MRKSGGGMAAAAALMAANTKPTKRLLDSALSPFDWQFAYYVDRPYRPHVQLLDNPDGPAPTTLILQVSEHCTPKRSLISDTLTGMMSSDTTASPVEEEELEKLHTILAGSQLYRGDKEMWVLFARVLLRRKASHLAHRTVVALPSASITPELWREIMESVTQGRMNNVDLINRLLDEEQFPLRIQDVGKKKTTPRFPAVSHSILKRYIATVKLVGGALHPAPFLAFFKCVQDVRDPHAKTPMVHWKLVLRHFQQLNKSCPTWYVSHPAEAADLVKYVILACSSGADPNLTLQLARVAASRHILDGVELSLWLMHRMVLSHHVEETKEVAHRLVQWLFHTVGIHLLPRFHSQLIPLARNLLNIEAVQEVGFIYSTIIDHVAVFSEEFRIQWMETMRDILCSCCGSVFGDLNVHNDRVCATCMHVTPAKSLAEVPSYVLTAEHLERLRKRRKVAKREGQQRLRNLVSNHENSSRAPMTSEAVFKIHVLAQSSSPKKDSSDAIEVVDVSTSSSPVAALQIGDNSNLQSLVLDKDASETDVRAAVEEASRRKDLLEGVRQRFKQVSTTSTGVTVPSTIPQLQHHVQQQFRAARERAVLAQIVKIDGAWQCVWCQEQNTPSDSRITCSACAAETGPEASWRTFLSQGTSDIQNEIRSRIRGGDAADAVIAAYNLMVYRKSFLMQASEIDFVLLEDLVRHLIGLHERVLAGYLFMRMIPASRRANCVGLMKELSVLFGNEPKFVKAIQQIETFNVSVDIVVFDAIFNAEQTCKVCFGQHRWEQCPIVTRDFTTTRVSINLSVEEKKRSAYQHLKQAIAAAVAATIGATAEAKKSKPSLSATASYSHHDISLVHAAYQAFLSSNREPFSIENPVDTNNLSRALSFVGEFVRGSFVLLHIPVHMRLNSTYADAVGYFGVSSDDFSALMQKRSAIGIDNGSHPNFVQVTRTCCICLEKQHASFQCPKMTTWADEVKQLMHAGTGSGSDIVVAGAERIKRVARLRAQVDGWVYSGPERLEAFQRFLIEHLEELITTKTEETNPAFHAFNKTVLCLQERGRQSNALRLYSRLPSGFVSRGTTMAMLVAAGYQSEIIPKLMQQGSYGGRDLVFQPNDRCLCCFESGHSFLECPDIVGFASGIRIMRVMSTVGSIRSSNCGILAAADYVYHQYNFSHLSSEMLRAKPDMVQKVLWLMHRCFASGLVSRGVRLLRRVPVEMLEIHHYETMWRATSMPEDLVAERVQNLQTMFHDQNLTPSSTSPQRRITFPREFITGIAALIHGDHCRHCYEYGHHLSGCTLFHEEAEFGRDFIAVYRVATMLVNLYERERLGIYATLVRFVLEHQLFLPYHILGVHNGMNALSASLSMDHEPGLGFRVLQVLPPAYRKRHAMHYALNALGVTKLDCMNVLREFHVTGDAPPPLLLHRGDEHATGTAPPPMAMEPQHLIVMRPPIPDLMFDQVIGAAEGGKVAVANAEARLEQLVTQGMAPRGFVSDAAEREEMQLPIDFSQTLKELTQTTVKGTLTTSAGAVASSMVPSQPSDDPTPGARVAGPRSYKIKQVCDIAGLREAFSPIMDFMEQVSGAKLGSRSPLLQVTEILQELVSSTNNSPPNTPPASSQRVVAEAVITAKAKSSNTAAAASPVQQATTAPPRRSEDNTSTAQPQLSPQVASAKKEAVSTARQAPSQARHSDTVESVVHVPSHRNQQHQRGSKFGHQKHQNQQGQQQRNFGGSGATNSQNRHRGNDDQRNSIRVTPRGNHQHDSNRRGHYEEGQQHRRPQQQQQQHDHGSNSQQRKSPSSWTQSPRHHQGNSGNGRDHSSPSNQQQRNGNSQGYQRPRSN</sequence>
<accession>A0A0S4J9S0</accession>
<dbReference type="InterPro" id="IPR058921">
    <property type="entry name" value="PAP/OAS1-rel"/>
</dbReference>
<feature type="compositionally biased region" description="Low complexity" evidence="1">
    <location>
        <begin position="1767"/>
        <end position="1781"/>
    </location>
</feature>
<dbReference type="VEuPathDB" id="TriTrypDB:BSAL_07165"/>
<feature type="region of interest" description="Disordered" evidence="1">
    <location>
        <begin position="1620"/>
        <end position="1827"/>
    </location>
</feature>
<dbReference type="Proteomes" id="UP000051952">
    <property type="component" value="Unassembled WGS sequence"/>
</dbReference>
<evidence type="ECO:0000256" key="1">
    <source>
        <dbReference type="SAM" id="MobiDB-lite"/>
    </source>
</evidence>
<name>A0A0S4J9S0_BODSA</name>
<feature type="compositionally biased region" description="Polar residues" evidence="1">
    <location>
        <begin position="1645"/>
        <end position="1657"/>
    </location>
</feature>
<organism evidence="2 3">
    <name type="scientific">Bodo saltans</name>
    <name type="common">Flagellated protozoan</name>
    <dbReference type="NCBI Taxonomy" id="75058"/>
    <lineage>
        <taxon>Eukaryota</taxon>
        <taxon>Discoba</taxon>
        <taxon>Euglenozoa</taxon>
        <taxon>Kinetoplastea</taxon>
        <taxon>Metakinetoplastina</taxon>
        <taxon>Eubodonida</taxon>
        <taxon>Bodonidae</taxon>
        <taxon>Bodo</taxon>
    </lineage>
</organism>
<evidence type="ECO:0000313" key="2">
    <source>
        <dbReference type="EMBL" id="CUG86878.1"/>
    </source>
</evidence>
<dbReference type="PANTHER" id="PTHR45979">
    <property type="entry name" value="PAP/OAS1 SUBSTRATE-BINDING DOMAIN SUPERFAMILY"/>
    <property type="match status" value="1"/>
</dbReference>
<feature type="compositionally biased region" description="Polar residues" evidence="1">
    <location>
        <begin position="1782"/>
        <end position="1791"/>
    </location>
</feature>
<feature type="compositionally biased region" description="Basic residues" evidence="1">
    <location>
        <begin position="1688"/>
        <end position="1706"/>
    </location>
</feature>